<feature type="compositionally biased region" description="Polar residues" evidence="1">
    <location>
        <begin position="371"/>
        <end position="388"/>
    </location>
</feature>
<evidence type="ECO:0000259" key="2">
    <source>
        <dbReference type="Pfam" id="PF14694"/>
    </source>
</evidence>
<dbReference type="PANTHER" id="PTHR16057">
    <property type="entry name" value="WINS1, 2 PROTEIN"/>
    <property type="match status" value="1"/>
</dbReference>
<evidence type="ECO:0000259" key="3">
    <source>
        <dbReference type="Pfam" id="PF14695"/>
    </source>
</evidence>
<feature type="region of interest" description="Disordered" evidence="1">
    <location>
        <begin position="848"/>
        <end position="873"/>
    </location>
</feature>
<protein>
    <submittedName>
        <fullName evidence="4">Protein lines-like</fullName>
    </submittedName>
</protein>
<feature type="region of interest" description="Disordered" evidence="1">
    <location>
        <begin position="771"/>
        <end position="793"/>
    </location>
</feature>
<feature type="compositionally biased region" description="Low complexity" evidence="1">
    <location>
        <begin position="771"/>
        <end position="781"/>
    </location>
</feature>
<feature type="region of interest" description="Disordered" evidence="1">
    <location>
        <begin position="369"/>
        <end position="413"/>
    </location>
</feature>
<feature type="compositionally biased region" description="Low complexity" evidence="1">
    <location>
        <begin position="853"/>
        <end position="866"/>
    </location>
</feature>
<dbReference type="PANTHER" id="PTHR16057:SF1">
    <property type="entry name" value="PROTEIN LINES HOMOLOG 1"/>
    <property type="match status" value="1"/>
</dbReference>
<feature type="domain" description="Protein Lines N-terminal" evidence="2">
    <location>
        <begin position="824"/>
        <end position="999"/>
    </location>
</feature>
<feature type="region of interest" description="Disordered" evidence="1">
    <location>
        <begin position="119"/>
        <end position="180"/>
    </location>
</feature>
<reference evidence="4" key="1">
    <citation type="journal article" date="2018" name="Biosci. Biotechnol. Biochem.">
        <title>Polysaccharide hydrolase of the hadal zone amphipods Hirondellea gigas.</title>
        <authorList>
            <person name="Kobayashi H."/>
            <person name="Nagahama T."/>
            <person name="Arai W."/>
            <person name="Sasagawa Y."/>
            <person name="Umeda M."/>
            <person name="Hayashi T."/>
            <person name="Nikaido I."/>
            <person name="Watanabe H."/>
            <person name="Oguri K."/>
            <person name="Kitazato H."/>
            <person name="Fujioka K."/>
            <person name="Kido Y."/>
            <person name="Takami H."/>
        </authorList>
    </citation>
    <scope>NUCLEOTIDE SEQUENCE</scope>
    <source>
        <tissue evidence="4">Whole body</tissue>
    </source>
</reference>
<dbReference type="EMBL" id="IACF01004974">
    <property type="protein sequence ID" value="LAB70561.1"/>
    <property type="molecule type" value="mRNA"/>
</dbReference>
<feature type="domain" description="Protein Lines C-terminal" evidence="3">
    <location>
        <begin position="1017"/>
        <end position="1052"/>
    </location>
</feature>
<name>A0A2P2I963_9CRUS</name>
<dbReference type="InterPro" id="IPR024875">
    <property type="entry name" value="Protein_Lines"/>
</dbReference>
<sequence>MLVTRSSLFLDVHTHQNEHVIVSFLSLWTALISVKNNLNVDDTKEFFSGLERLVNPLLSHSTALVVWEKILDLFNEVLCYGSTLALQEVLADEPCNLAHLLIRALNTRHLLEFVPCGQPAEDSPQSHTDHHHPAADLSSQHHAALRQQTYSSDHQMQACSSSQQNENISERQPSHSADQQQVRYDLINQQSHECSRVQRTKCMQENLLENFKNVNCTVTNPNCVELKDPNTDTSTEQVKNQISYLYIDNYKSAANNCDNVHEKNVNVARTTNGGPVNCIQTPSSHIYSIAMKDTTKDVNLDSLQNLHNIQSQDESVNCSKRHKTSNGCNSCCGTKVSQYCTALQLTHHYQSAHSSQHIATSKLASLSSASQPHLRNSSLDTPIRNSLTLEKGDNEDAGPEFPLTPPSESIADSGDEYDLQEVINKVDMPLMVAQTFRGSDGSTNPYLGKDRTNSPTKFDFSSSVYNKIDSSTNTIDNTCTSASCSSSYAPSANIKNNLNSGDSLRNESMNDIECSSHSNSDNVIASNNLQQSLDGLQMLQDCYGECGDSDGEGSGSVHSDDKRRKLSLSVDNLQQEQLVQSNTLLRTNSLNNFMLNSCSGNSIPSNANNLIINTGVSVQNRPYDTSSKNVNTIIRTNSNAVMCNAISADDLRVDDSSPMCVNSNSDLISHCNLIKFDGRGTISYQESGAKKVQTNIITCSSRTQSVHNHSSLSTNEHLLGSCSVNKGTDDCVVSSSGKTIAATRCKSSIGNLEAPAPIQTTKDVKHNALLSNSGSAVPSSSADNERSQQCIEEPTMSCSSSAGECNTQNSSSDAAAVPGNSERHLRVVVFRKTVLLLLKAIAVTVKEARGDGESSSSSSESSSPRSGAGGSETEQMDMEIIGRSLKEALQKIDSFVKGREAYHPHCPMAEWLVKLFSCQDDWMVEAMVCGLDIYSVLGNSVRGVSVHLGAWLCPHTSFLTFLDTVRYDSSVMVALLVSNETCFLLYLLRYLKVAKRSWLSLDQVSSFTNSNVNTRLAVEAMQQLRDSINSLVANGEFPYNISPVLQLLDHCHQLFAATLS</sequence>
<proteinExistence type="evidence at transcript level"/>
<dbReference type="AlphaFoldDB" id="A0A2P2I963"/>
<dbReference type="Pfam" id="PF14695">
    <property type="entry name" value="LINES_C"/>
    <property type="match status" value="1"/>
</dbReference>
<dbReference type="InterPro" id="IPR029415">
    <property type="entry name" value="Lines_C"/>
</dbReference>
<evidence type="ECO:0000313" key="4">
    <source>
        <dbReference type="EMBL" id="LAB70561.1"/>
    </source>
</evidence>
<dbReference type="InterPro" id="IPR032794">
    <property type="entry name" value="LINES_N"/>
</dbReference>
<feature type="domain" description="Protein Lines N-terminal" evidence="2">
    <location>
        <begin position="7"/>
        <end position="116"/>
    </location>
</feature>
<evidence type="ECO:0000256" key="1">
    <source>
        <dbReference type="SAM" id="MobiDB-lite"/>
    </source>
</evidence>
<feature type="region of interest" description="Disordered" evidence="1">
    <location>
        <begin position="499"/>
        <end position="521"/>
    </location>
</feature>
<accession>A0A2P2I963</accession>
<dbReference type="Pfam" id="PF14694">
    <property type="entry name" value="LINES_N"/>
    <property type="match status" value="2"/>
</dbReference>
<organism evidence="4">
    <name type="scientific">Hirondellea gigas</name>
    <dbReference type="NCBI Taxonomy" id="1518452"/>
    <lineage>
        <taxon>Eukaryota</taxon>
        <taxon>Metazoa</taxon>
        <taxon>Ecdysozoa</taxon>
        <taxon>Arthropoda</taxon>
        <taxon>Crustacea</taxon>
        <taxon>Multicrustacea</taxon>
        <taxon>Malacostraca</taxon>
        <taxon>Eumalacostraca</taxon>
        <taxon>Peracarida</taxon>
        <taxon>Amphipoda</taxon>
        <taxon>Amphilochidea</taxon>
        <taxon>Lysianassida</taxon>
        <taxon>Lysianassidira</taxon>
        <taxon>Lysianassoidea</taxon>
        <taxon>Lysianassidae</taxon>
        <taxon>Hirondellea</taxon>
    </lineage>
</organism>
<feature type="compositionally biased region" description="Polar residues" evidence="1">
    <location>
        <begin position="137"/>
        <end position="167"/>
    </location>
</feature>